<dbReference type="GO" id="GO:0003729">
    <property type="term" value="F:mRNA binding"/>
    <property type="evidence" value="ECO:0007669"/>
    <property type="project" value="UniProtKB-ARBA"/>
</dbReference>
<gene>
    <name evidence="7" type="ORF">TSUD_38600</name>
</gene>
<evidence type="ECO:0000256" key="2">
    <source>
        <dbReference type="ARBA" id="ARBA00007626"/>
    </source>
</evidence>
<sequence>MNYSRLISGGGRLLRRLSTEATVAEIPKRKPSLYQKLAELEKTGGTVSQTLNQYIMEGKAVGKSELEKCVEELRKYRRFHHAFEILEWMMMRKINFSWDNYAVYLDLMSKVKGVVDAENYFNSLPNPAKNKYTWGSLLNCYCKELMLDKALSHFEKMDELGFVTSLSFTNLMALYMKLGQPLKVHKLVNDMKVRKMRMTGFTYIVWMNSCAALNDLDGVESVYEEMKRENEGKIDWKTYSNLAAIYVKAGEFVKAELMLKKMEKVVRPQQRETYHCLLSLYGGTGNVTEVYRVWRKLKTVSPVTNRSYLIMLSTLRRLNDMEGIIKLFKEWESRRVNYDARVVGVAVDAYLSQNMDEEAVSIFEEARKTCRGPLFRIREMFMVSLLEKGRLDGAITAISHLEAALSEVSSDKYRPSPQVVSAFLKYYEEQTDLDGVDELSKILRSHNFDESLIKTCITASESSPGIHPVLKEDSYVDHEHQNL</sequence>
<dbReference type="NCBIfam" id="TIGR00756">
    <property type="entry name" value="PPR"/>
    <property type="match status" value="2"/>
</dbReference>
<evidence type="ECO:0000256" key="3">
    <source>
        <dbReference type="ARBA" id="ARBA00022737"/>
    </source>
</evidence>
<reference evidence="8" key="1">
    <citation type="journal article" date="2017" name="Front. Plant Sci.">
        <title>Climate Clever Clovers: New Paradigm to Reduce the Environmental Footprint of Ruminants by Breeding Low Methanogenic Forages Utilizing Haplotype Variation.</title>
        <authorList>
            <person name="Kaur P."/>
            <person name="Appels R."/>
            <person name="Bayer P.E."/>
            <person name="Keeble-Gagnere G."/>
            <person name="Wang J."/>
            <person name="Hirakawa H."/>
            <person name="Shirasawa K."/>
            <person name="Vercoe P."/>
            <person name="Stefanova K."/>
            <person name="Durmic Z."/>
            <person name="Nichols P."/>
            <person name="Revell C."/>
            <person name="Isobe S.N."/>
            <person name="Edwards D."/>
            <person name="Erskine W."/>
        </authorList>
    </citation>
    <scope>NUCLEOTIDE SEQUENCE [LARGE SCALE GENOMIC DNA]</scope>
    <source>
        <strain evidence="8">cv. Daliak</strain>
    </source>
</reference>
<name>A0A2Z6N2T0_TRISU</name>
<evidence type="ECO:0000256" key="6">
    <source>
        <dbReference type="PROSITE-ProRule" id="PRU00708"/>
    </source>
</evidence>
<evidence type="ECO:0000256" key="1">
    <source>
        <dbReference type="ARBA" id="ARBA00004173"/>
    </source>
</evidence>
<dbReference type="OrthoDB" id="1717827at2759"/>
<dbReference type="EMBL" id="DF973629">
    <property type="protein sequence ID" value="GAU36393.1"/>
    <property type="molecule type" value="Genomic_DNA"/>
</dbReference>
<protein>
    <recommendedName>
        <fullName evidence="9">Pentacotripeptide-repeat region of PRORP domain-containing protein</fullName>
    </recommendedName>
</protein>
<accession>A0A2Z6N2T0</accession>
<keyword evidence="3" id="KW-0677">Repeat</keyword>
<evidence type="ECO:0008006" key="9">
    <source>
        <dbReference type="Google" id="ProtNLM"/>
    </source>
</evidence>
<dbReference type="GO" id="GO:0005739">
    <property type="term" value="C:mitochondrion"/>
    <property type="evidence" value="ECO:0007669"/>
    <property type="project" value="UniProtKB-SubCell"/>
</dbReference>
<dbReference type="SUPFAM" id="SSF48452">
    <property type="entry name" value="TPR-like"/>
    <property type="match status" value="1"/>
</dbReference>
<proteinExistence type="inferred from homology"/>
<dbReference type="InterPro" id="IPR002885">
    <property type="entry name" value="PPR_rpt"/>
</dbReference>
<evidence type="ECO:0000313" key="7">
    <source>
        <dbReference type="EMBL" id="GAU36393.1"/>
    </source>
</evidence>
<comment type="similarity">
    <text evidence="2">Belongs to the PPR family. P subfamily.</text>
</comment>
<dbReference type="AlphaFoldDB" id="A0A2Z6N2T0"/>
<evidence type="ECO:0000256" key="5">
    <source>
        <dbReference type="ARBA" id="ARBA00023128"/>
    </source>
</evidence>
<comment type="subcellular location">
    <subcellularLocation>
        <location evidence="1">Mitochondrion</location>
    </subcellularLocation>
</comment>
<dbReference type="Gene3D" id="1.25.40.10">
    <property type="entry name" value="Tetratricopeptide repeat domain"/>
    <property type="match status" value="3"/>
</dbReference>
<dbReference type="PROSITE" id="PS51375">
    <property type="entry name" value="PPR"/>
    <property type="match status" value="1"/>
</dbReference>
<dbReference type="FunFam" id="1.25.40.10:FF:000385">
    <property type="entry name" value="Pentatricopeptide repeat-containing protein mitochondrial"/>
    <property type="match status" value="1"/>
</dbReference>
<keyword evidence="8" id="KW-1185">Reference proteome</keyword>
<keyword evidence="4" id="KW-0809">Transit peptide</keyword>
<keyword evidence="5" id="KW-0496">Mitochondrion</keyword>
<feature type="repeat" description="PPR" evidence="6">
    <location>
        <begin position="130"/>
        <end position="164"/>
    </location>
</feature>
<dbReference type="PANTHER" id="PTHR45717:SF8">
    <property type="entry name" value="OS01G0301000 PROTEIN"/>
    <property type="match status" value="1"/>
</dbReference>
<dbReference type="InterPro" id="IPR011990">
    <property type="entry name" value="TPR-like_helical_dom_sf"/>
</dbReference>
<dbReference type="Pfam" id="PF01535">
    <property type="entry name" value="PPR"/>
    <property type="match status" value="4"/>
</dbReference>
<evidence type="ECO:0000313" key="8">
    <source>
        <dbReference type="Proteomes" id="UP000242715"/>
    </source>
</evidence>
<organism evidence="7 8">
    <name type="scientific">Trifolium subterraneum</name>
    <name type="common">Subterranean clover</name>
    <dbReference type="NCBI Taxonomy" id="3900"/>
    <lineage>
        <taxon>Eukaryota</taxon>
        <taxon>Viridiplantae</taxon>
        <taxon>Streptophyta</taxon>
        <taxon>Embryophyta</taxon>
        <taxon>Tracheophyta</taxon>
        <taxon>Spermatophyta</taxon>
        <taxon>Magnoliopsida</taxon>
        <taxon>eudicotyledons</taxon>
        <taxon>Gunneridae</taxon>
        <taxon>Pentapetalae</taxon>
        <taxon>rosids</taxon>
        <taxon>fabids</taxon>
        <taxon>Fabales</taxon>
        <taxon>Fabaceae</taxon>
        <taxon>Papilionoideae</taxon>
        <taxon>50 kb inversion clade</taxon>
        <taxon>NPAAA clade</taxon>
        <taxon>Hologalegina</taxon>
        <taxon>IRL clade</taxon>
        <taxon>Trifolieae</taxon>
        <taxon>Trifolium</taxon>
    </lineage>
</organism>
<dbReference type="PANTHER" id="PTHR45717">
    <property type="entry name" value="OS12G0527900 PROTEIN"/>
    <property type="match status" value="1"/>
</dbReference>
<dbReference type="Proteomes" id="UP000242715">
    <property type="component" value="Unassembled WGS sequence"/>
</dbReference>
<evidence type="ECO:0000256" key="4">
    <source>
        <dbReference type="ARBA" id="ARBA00022946"/>
    </source>
</evidence>